<sequence>MKALLDKYNVFYNS</sequence>
<reference evidence="1 2" key="1">
    <citation type="submission" date="2018-04" db="EMBL/GenBank/DDBJ databases">
        <authorList>
            <person name="Huttner S."/>
            <person name="Dainat J."/>
        </authorList>
    </citation>
    <scope>NUCLEOTIDE SEQUENCE [LARGE SCALE GENOMIC DNA]</scope>
</reference>
<protein>
    <submittedName>
        <fullName evidence="1">6109e9cc-b868-46d1-b915-06f4f787a115</fullName>
    </submittedName>
</protein>
<accession>A0A3S4ASS9</accession>
<dbReference type="EMBL" id="OUUZ01000008">
    <property type="protein sequence ID" value="SPQ22077.1"/>
    <property type="molecule type" value="Genomic_DNA"/>
</dbReference>
<proteinExistence type="predicted"/>
<dbReference type="Proteomes" id="UP000289323">
    <property type="component" value="Unassembled WGS sequence"/>
</dbReference>
<evidence type="ECO:0000313" key="1">
    <source>
        <dbReference type="EMBL" id="SPQ22077.1"/>
    </source>
</evidence>
<gene>
    <name evidence="1" type="ORF">TT172_LOCUS4496</name>
</gene>
<name>A0A3S4ASS9_9PEZI</name>
<evidence type="ECO:0000313" key="2">
    <source>
        <dbReference type="Proteomes" id="UP000289323"/>
    </source>
</evidence>
<organism evidence="1 2">
    <name type="scientific">Thermothielavioides terrestris</name>
    <dbReference type="NCBI Taxonomy" id="2587410"/>
    <lineage>
        <taxon>Eukaryota</taxon>
        <taxon>Fungi</taxon>
        <taxon>Dikarya</taxon>
        <taxon>Ascomycota</taxon>
        <taxon>Pezizomycotina</taxon>
        <taxon>Sordariomycetes</taxon>
        <taxon>Sordariomycetidae</taxon>
        <taxon>Sordariales</taxon>
        <taxon>Chaetomiaceae</taxon>
        <taxon>Thermothielavioides</taxon>
    </lineage>
</organism>